<feature type="compositionally biased region" description="Low complexity" evidence="1">
    <location>
        <begin position="414"/>
        <end position="435"/>
    </location>
</feature>
<evidence type="ECO:0000313" key="3">
    <source>
        <dbReference type="Proteomes" id="UP000286045"/>
    </source>
</evidence>
<dbReference type="AlphaFoldDB" id="A0A439DEH8"/>
<feature type="region of interest" description="Disordered" evidence="1">
    <location>
        <begin position="343"/>
        <end position="482"/>
    </location>
</feature>
<feature type="compositionally biased region" description="Polar residues" evidence="1">
    <location>
        <begin position="366"/>
        <end position="386"/>
    </location>
</feature>
<feature type="compositionally biased region" description="Acidic residues" evidence="1">
    <location>
        <begin position="352"/>
        <end position="361"/>
    </location>
</feature>
<feature type="non-terminal residue" evidence="2">
    <location>
        <position position="482"/>
    </location>
</feature>
<proteinExistence type="predicted"/>
<evidence type="ECO:0000256" key="1">
    <source>
        <dbReference type="SAM" id="MobiDB-lite"/>
    </source>
</evidence>
<evidence type="ECO:0008006" key="4">
    <source>
        <dbReference type="Google" id="ProtNLM"/>
    </source>
</evidence>
<dbReference type="SUPFAM" id="SSF56112">
    <property type="entry name" value="Protein kinase-like (PK-like)"/>
    <property type="match status" value="1"/>
</dbReference>
<gene>
    <name evidence="2" type="ORF">EKO27_g2351</name>
</gene>
<sequence length="482" mass="54826">MAVEWVDPRPYRHPGVHIPFVEANADRQWSSDDAIYKQGFLFVDSVRKDKVVSVQSVETGQLYINKILEPDPHDDYRDPDEQAQEIRISTAPGAKDLWQDIGNGAYSLYFKFYNGGTLERLTSLYVKQLRPIPEHFIWHVLLTLTEAVRYLHTGVIPGTDDNVADWTQVILGDFESGALEGRGQAIRRGHLQQVEENVAWRDTYAVFSVVKKLCLCHVSYPDYDEMYAPENVPCEEINTYLKEEDTRYSQDLFDLLESWEYPNCAQSDVGMTQKNDKGEEIPNNSLIPGLDYLVRTVLPVARSKVRKYRRPGGDRPGNWYRQLDLSWTKPDRLMPYQWWPEEEIRPANPTGNDDESDDDLDEHGQGNDTSKQEPSSSVKDNVTQSGDQDDDMSEINSTDLENMDEMDDDDEALNSDLSDIINSSNLNINPLGGDNNPDHDDPDHDDPDHDDPDHGDPGDGDQEKAEEPETSDSSDTEHSQTS</sequence>
<name>A0A439DEH8_9PEZI</name>
<dbReference type="InterPro" id="IPR011009">
    <property type="entry name" value="Kinase-like_dom_sf"/>
</dbReference>
<organism evidence="2 3">
    <name type="scientific">Xylaria grammica</name>
    <dbReference type="NCBI Taxonomy" id="363999"/>
    <lineage>
        <taxon>Eukaryota</taxon>
        <taxon>Fungi</taxon>
        <taxon>Dikarya</taxon>
        <taxon>Ascomycota</taxon>
        <taxon>Pezizomycotina</taxon>
        <taxon>Sordariomycetes</taxon>
        <taxon>Xylariomycetidae</taxon>
        <taxon>Xylariales</taxon>
        <taxon>Xylariaceae</taxon>
        <taxon>Xylaria</taxon>
    </lineage>
</organism>
<dbReference type="EMBL" id="RYZI01000042">
    <property type="protein sequence ID" value="RWA12776.1"/>
    <property type="molecule type" value="Genomic_DNA"/>
</dbReference>
<dbReference type="STRING" id="363999.A0A439DEH8"/>
<accession>A0A439DEH8</accession>
<keyword evidence="3" id="KW-1185">Reference proteome</keyword>
<reference evidence="2 3" key="1">
    <citation type="submission" date="2018-12" db="EMBL/GenBank/DDBJ databases">
        <title>Draft genome sequence of Xylaria grammica IHI A82.</title>
        <authorList>
            <person name="Buettner E."/>
            <person name="Kellner H."/>
        </authorList>
    </citation>
    <scope>NUCLEOTIDE SEQUENCE [LARGE SCALE GENOMIC DNA]</scope>
    <source>
        <strain evidence="2 3">IHI A82</strain>
    </source>
</reference>
<comment type="caution">
    <text evidence="2">The sequence shown here is derived from an EMBL/GenBank/DDBJ whole genome shotgun (WGS) entry which is preliminary data.</text>
</comment>
<evidence type="ECO:0000313" key="2">
    <source>
        <dbReference type="EMBL" id="RWA12776.1"/>
    </source>
</evidence>
<feature type="compositionally biased region" description="Basic and acidic residues" evidence="1">
    <location>
        <begin position="451"/>
        <end position="467"/>
    </location>
</feature>
<dbReference type="Proteomes" id="UP000286045">
    <property type="component" value="Unassembled WGS sequence"/>
</dbReference>
<protein>
    <recommendedName>
        <fullName evidence="4">Protein kinase domain-containing protein</fullName>
    </recommendedName>
</protein>
<feature type="compositionally biased region" description="Acidic residues" evidence="1">
    <location>
        <begin position="401"/>
        <end position="413"/>
    </location>
</feature>